<feature type="compositionally biased region" description="Acidic residues" evidence="1">
    <location>
        <begin position="72"/>
        <end position="99"/>
    </location>
</feature>
<dbReference type="AlphaFoldDB" id="A0A2D3VB11"/>
<dbReference type="RefSeq" id="XP_023631986.1">
    <property type="nucleotide sequence ID" value="XM_023776218.1"/>
</dbReference>
<reference evidence="2 3" key="1">
    <citation type="submission" date="2016-03" db="EMBL/GenBank/DDBJ databases">
        <authorList>
            <person name="Ploux O."/>
        </authorList>
    </citation>
    <scope>NUCLEOTIDE SEQUENCE [LARGE SCALE GENOMIC DNA]</scope>
    <source>
        <strain evidence="2 3">URUG2</strain>
    </source>
</reference>
<dbReference type="Proteomes" id="UP000225277">
    <property type="component" value="Unassembled WGS sequence"/>
</dbReference>
<evidence type="ECO:0000256" key="1">
    <source>
        <dbReference type="SAM" id="MobiDB-lite"/>
    </source>
</evidence>
<feature type="region of interest" description="Disordered" evidence="1">
    <location>
        <begin position="51"/>
        <end position="99"/>
    </location>
</feature>
<evidence type="ECO:0000313" key="3">
    <source>
        <dbReference type="Proteomes" id="UP000225277"/>
    </source>
</evidence>
<gene>
    <name evidence="2" type="ORF">RCC_12017</name>
</gene>
<organism evidence="2 3">
    <name type="scientific">Ramularia collo-cygni</name>
    <dbReference type="NCBI Taxonomy" id="112498"/>
    <lineage>
        <taxon>Eukaryota</taxon>
        <taxon>Fungi</taxon>
        <taxon>Dikarya</taxon>
        <taxon>Ascomycota</taxon>
        <taxon>Pezizomycotina</taxon>
        <taxon>Dothideomycetes</taxon>
        <taxon>Dothideomycetidae</taxon>
        <taxon>Mycosphaerellales</taxon>
        <taxon>Mycosphaerellaceae</taxon>
        <taxon>Ramularia</taxon>
    </lineage>
</organism>
<proteinExistence type="predicted"/>
<dbReference type="GeneID" id="35606579"/>
<dbReference type="EMBL" id="FJUY01000026">
    <property type="protein sequence ID" value="CZT25263.1"/>
    <property type="molecule type" value="Genomic_DNA"/>
</dbReference>
<protein>
    <submittedName>
        <fullName evidence="2">Uncharacterized protein</fullName>
    </submittedName>
</protein>
<sequence>MRPDLDSLRGRVEHGIRTHDQGLRNAGKGNGAWATRIPALPDEDWALSWAGVTPPDDLGGPSTAIMYSPPPSEEETSGEDEEGEEEDEDVDGDDGVDDE</sequence>
<keyword evidence="3" id="KW-1185">Reference proteome</keyword>
<feature type="region of interest" description="Disordered" evidence="1">
    <location>
        <begin position="1"/>
        <end position="35"/>
    </location>
</feature>
<accession>A0A2D3VB11</accession>
<name>A0A2D3VB11_9PEZI</name>
<feature type="compositionally biased region" description="Basic and acidic residues" evidence="1">
    <location>
        <begin position="1"/>
        <end position="22"/>
    </location>
</feature>
<evidence type="ECO:0000313" key="2">
    <source>
        <dbReference type="EMBL" id="CZT25263.1"/>
    </source>
</evidence>